<reference evidence="3 4" key="1">
    <citation type="submission" date="2019-02" db="EMBL/GenBank/DDBJ databases">
        <title>Genomic Encyclopedia of Type Strains, Phase IV (KMG-IV): sequencing the most valuable type-strain genomes for metagenomic binning, comparative biology and taxonomic classification.</title>
        <authorList>
            <person name="Goeker M."/>
        </authorList>
    </citation>
    <scope>NUCLEOTIDE SEQUENCE [LARGE SCALE GENOMIC DNA]</scope>
    <source>
        <strain evidence="3 4">DSM 105135</strain>
    </source>
</reference>
<evidence type="ECO:0000313" key="3">
    <source>
        <dbReference type="EMBL" id="RZU45339.1"/>
    </source>
</evidence>
<comment type="caution">
    <text evidence="3">The sequence shown here is derived from an EMBL/GenBank/DDBJ whole genome shotgun (WGS) entry which is preliminary data.</text>
</comment>
<dbReference type="PRINTS" id="PR00111">
    <property type="entry name" value="ABHYDROLASE"/>
</dbReference>
<dbReference type="GO" id="GO:0016020">
    <property type="term" value="C:membrane"/>
    <property type="evidence" value="ECO:0007669"/>
    <property type="project" value="TreeGrafter"/>
</dbReference>
<dbReference type="PANTHER" id="PTHR43798:SF33">
    <property type="entry name" value="HYDROLASE, PUTATIVE (AFU_ORTHOLOGUE AFUA_2G14860)-RELATED"/>
    <property type="match status" value="1"/>
</dbReference>
<dbReference type="Gene3D" id="3.40.50.1820">
    <property type="entry name" value="alpha/beta hydrolase"/>
    <property type="match status" value="1"/>
</dbReference>
<accession>A0A4Q7Z6N5</accession>
<feature type="chain" id="PRO_5020546472" evidence="1">
    <location>
        <begin position="19"/>
        <end position="263"/>
    </location>
</feature>
<dbReference type="InterPro" id="IPR050266">
    <property type="entry name" value="AB_hydrolase_sf"/>
</dbReference>
<dbReference type="Pfam" id="PF00561">
    <property type="entry name" value="Abhydrolase_1"/>
    <property type="match status" value="1"/>
</dbReference>
<protein>
    <submittedName>
        <fullName evidence="3">Pimeloyl-ACP methyl ester carboxylesterase</fullName>
    </submittedName>
</protein>
<evidence type="ECO:0000259" key="2">
    <source>
        <dbReference type="Pfam" id="PF00561"/>
    </source>
</evidence>
<evidence type="ECO:0000313" key="4">
    <source>
        <dbReference type="Proteomes" id="UP000292423"/>
    </source>
</evidence>
<proteinExistence type="predicted"/>
<dbReference type="Proteomes" id="UP000292423">
    <property type="component" value="Unassembled WGS sequence"/>
</dbReference>
<evidence type="ECO:0000256" key="1">
    <source>
        <dbReference type="SAM" id="SignalP"/>
    </source>
</evidence>
<gene>
    <name evidence="3" type="ORF">EV700_2158</name>
</gene>
<dbReference type="InterPro" id="IPR029058">
    <property type="entry name" value="AB_hydrolase_fold"/>
</dbReference>
<sequence length="263" mass="28927">MKVRIWVALAALLLSACASLPGKKTVEVEGRQTQLVISRVTGTTPVIFENGLGGTLDWWSKVYPALAAETTVFAYNRPGYGRSDSPLTPRDGQHVVGELRTLLRSQGLQPPYVLVGHSLGGLYMQWYARRYPDEVKMLVLVDSTHPLQMQGEGSPEHWPWWVRLAMRGLTSSTGKAELEGINRTGAEVLAMPPFPGERVIILSAQKPMNGTSALARDANAKRVDLLRLYPGARQVWVDSGHGIPLEKPEVVIEAVREAIGKDR</sequence>
<keyword evidence="1" id="KW-0732">Signal</keyword>
<name>A0A4Q7Z6N5_9GAMM</name>
<dbReference type="PANTHER" id="PTHR43798">
    <property type="entry name" value="MONOACYLGLYCEROL LIPASE"/>
    <property type="match status" value="1"/>
</dbReference>
<dbReference type="RefSeq" id="WP_130413570.1">
    <property type="nucleotide sequence ID" value="NZ_SHKX01000012.1"/>
</dbReference>
<dbReference type="EMBL" id="SHKX01000012">
    <property type="protein sequence ID" value="RZU45339.1"/>
    <property type="molecule type" value="Genomic_DNA"/>
</dbReference>
<dbReference type="AlphaFoldDB" id="A0A4Q7Z6N5"/>
<dbReference type="OrthoDB" id="9779853at2"/>
<organism evidence="3 4">
    <name type="scientific">Fluviicoccus keumensis</name>
    <dbReference type="NCBI Taxonomy" id="1435465"/>
    <lineage>
        <taxon>Bacteria</taxon>
        <taxon>Pseudomonadati</taxon>
        <taxon>Pseudomonadota</taxon>
        <taxon>Gammaproteobacteria</taxon>
        <taxon>Moraxellales</taxon>
        <taxon>Moraxellaceae</taxon>
        <taxon>Fluviicoccus</taxon>
    </lineage>
</organism>
<dbReference type="SUPFAM" id="SSF53474">
    <property type="entry name" value="alpha/beta-Hydrolases"/>
    <property type="match status" value="1"/>
</dbReference>
<feature type="signal peptide" evidence="1">
    <location>
        <begin position="1"/>
        <end position="18"/>
    </location>
</feature>
<dbReference type="PROSITE" id="PS51257">
    <property type="entry name" value="PROKAR_LIPOPROTEIN"/>
    <property type="match status" value="1"/>
</dbReference>
<keyword evidence="4" id="KW-1185">Reference proteome</keyword>
<feature type="domain" description="AB hydrolase-1" evidence="2">
    <location>
        <begin position="45"/>
        <end position="145"/>
    </location>
</feature>
<dbReference type="InterPro" id="IPR000073">
    <property type="entry name" value="AB_hydrolase_1"/>
</dbReference>